<protein>
    <submittedName>
        <fullName evidence="1">Sister chromatid cohesion protein PDS5 A-B</fullName>
    </submittedName>
</protein>
<gene>
    <name evidence="1" type="primary">pds5a-b</name>
    <name evidence="1" type="ORF">E2C01_076630</name>
</gene>
<dbReference type="Proteomes" id="UP000324222">
    <property type="component" value="Unassembled WGS sequence"/>
</dbReference>
<comment type="caution">
    <text evidence="1">The sequence shown here is derived from an EMBL/GenBank/DDBJ whole genome shotgun (WGS) entry which is preliminary data.</text>
</comment>
<dbReference type="EMBL" id="VSRR010058585">
    <property type="protein sequence ID" value="MPC81988.1"/>
    <property type="molecule type" value="Genomic_DNA"/>
</dbReference>
<reference evidence="1 2" key="1">
    <citation type="submission" date="2019-05" db="EMBL/GenBank/DDBJ databases">
        <title>Another draft genome of Portunus trituberculatus and its Hox gene families provides insights of decapod evolution.</title>
        <authorList>
            <person name="Jeong J.-H."/>
            <person name="Song I."/>
            <person name="Kim S."/>
            <person name="Choi T."/>
            <person name="Kim D."/>
            <person name="Ryu S."/>
            <person name="Kim W."/>
        </authorList>
    </citation>
    <scope>NUCLEOTIDE SEQUENCE [LARGE SCALE GENOMIC DNA]</scope>
    <source>
        <tissue evidence="1">Muscle</tissue>
    </source>
</reference>
<organism evidence="1 2">
    <name type="scientific">Portunus trituberculatus</name>
    <name type="common">Swimming crab</name>
    <name type="synonym">Neptunus trituberculatus</name>
    <dbReference type="NCBI Taxonomy" id="210409"/>
    <lineage>
        <taxon>Eukaryota</taxon>
        <taxon>Metazoa</taxon>
        <taxon>Ecdysozoa</taxon>
        <taxon>Arthropoda</taxon>
        <taxon>Crustacea</taxon>
        <taxon>Multicrustacea</taxon>
        <taxon>Malacostraca</taxon>
        <taxon>Eumalacostraca</taxon>
        <taxon>Eucarida</taxon>
        <taxon>Decapoda</taxon>
        <taxon>Pleocyemata</taxon>
        <taxon>Brachyura</taxon>
        <taxon>Eubrachyura</taxon>
        <taxon>Portunoidea</taxon>
        <taxon>Portunidae</taxon>
        <taxon>Portuninae</taxon>
        <taxon>Portunus</taxon>
    </lineage>
</organism>
<evidence type="ECO:0000313" key="2">
    <source>
        <dbReference type="Proteomes" id="UP000324222"/>
    </source>
</evidence>
<dbReference type="OrthoDB" id="200660at2759"/>
<name>A0A5B7IMJ5_PORTR</name>
<accession>A0A5B7IMJ5</accession>
<dbReference type="AlphaFoldDB" id="A0A5B7IMJ5"/>
<evidence type="ECO:0000313" key="1">
    <source>
        <dbReference type="EMBL" id="MPC81988.1"/>
    </source>
</evidence>
<proteinExistence type="predicted"/>
<keyword evidence="2" id="KW-1185">Reference proteome</keyword>
<sequence>MGRGDNLTILYPPGCREVTEDVGPDELIRRLKTLAHTLQSMGQDDGAYQVCVGALWGSIRPGVCVCCTFSCGTYYCVLPCFVSIGNSVNCLFVGCACPVCVCVCAFY</sequence>